<keyword evidence="5" id="KW-0998">Cell outer membrane</keyword>
<reference evidence="8 9" key="1">
    <citation type="submission" date="2016-10" db="EMBL/GenBank/DDBJ databases">
        <authorList>
            <person name="de Groot N.N."/>
        </authorList>
    </citation>
    <scope>NUCLEOTIDE SEQUENCE [LARGE SCALE GENOMIC DNA]</scope>
    <source>
        <strain evidence="8 9">CGMCC 1.9156</strain>
    </source>
</reference>
<keyword evidence="4" id="KW-0472">Membrane</keyword>
<evidence type="ECO:0000256" key="2">
    <source>
        <dbReference type="ARBA" id="ARBA00006275"/>
    </source>
</evidence>
<dbReference type="InterPro" id="IPR011990">
    <property type="entry name" value="TPR-like_helical_dom_sf"/>
</dbReference>
<dbReference type="Proteomes" id="UP000198964">
    <property type="component" value="Unassembled WGS sequence"/>
</dbReference>
<sequence>MNRKTTYSIYAVILLLAVAFTSCNEYLDREPLSNVTPNDYLWHEADLAAYTINRYNFPTHGGWGPGTFSRDNHTDNQVTSEYNNRWVPGEYRVPQSGGSWGFSNIRQYNYFLETVLPRWKAGEIGGNADNVKHYIGEMYFLRAYEYFNKVQAFGDFPIVKNTLTDQIDELVLASKRRPRNEVARFIISDLDSAIVLLKENSPYGTNRISKNAALLFKSRVALHEATWLKYHKGTAQVPGGSGWPGNGKVDNFSINIDSEIEYFLGEAMEAAETVADNVPLVENTMDDGYNSSENPYAAMFANEDMSGYSEVLLWRAYDPSQGINHNVNHYINQNGGNTGYTRGFVDNFLMSNGLPIYAAQSGFAGDDSIQIVKTDRDNRLQLFMKSPGDLRYIDKTNVDGTPVLEGYPDILGINEVRYVTGYAIKKGFSYLEAQSEGSAGSIGSIVFRATEAYLNYIEASYLKEGHINGKADQYWKAIRARAGVNTDYNITVNATEMSEEAKNDFAAYSAGQLLTDKTLYNIRRERRCELIAEGMRMFDLKRWRALDQLKTNPYIVEGFKLWGPMKDWYNDEDGVSRLIGAGTPDQTPNVSGADDSQYLRPYRINMNNSNLVRDGYRWTAAHYLEPIAIQHFIITAENSSDLSTSVIYQNPGWPLEANSGALD</sequence>
<gene>
    <name evidence="8" type="ORF">SAMN05216283_11045</name>
</gene>
<dbReference type="Pfam" id="PF07980">
    <property type="entry name" value="SusD_RagB"/>
    <property type="match status" value="1"/>
</dbReference>
<evidence type="ECO:0000313" key="9">
    <source>
        <dbReference type="Proteomes" id="UP000198964"/>
    </source>
</evidence>
<keyword evidence="3" id="KW-0732">Signal</keyword>
<dbReference type="InterPro" id="IPR033985">
    <property type="entry name" value="SusD-like_N"/>
</dbReference>
<accession>A0A1I2K267</accession>
<evidence type="ECO:0000313" key="8">
    <source>
        <dbReference type="EMBL" id="SFF59171.1"/>
    </source>
</evidence>
<dbReference type="GO" id="GO:0009279">
    <property type="term" value="C:cell outer membrane"/>
    <property type="evidence" value="ECO:0007669"/>
    <property type="project" value="UniProtKB-SubCell"/>
</dbReference>
<feature type="domain" description="RagB/SusD" evidence="6">
    <location>
        <begin position="328"/>
        <end position="608"/>
    </location>
</feature>
<feature type="domain" description="SusD-like N-terminal" evidence="7">
    <location>
        <begin position="25"/>
        <end position="222"/>
    </location>
</feature>
<evidence type="ECO:0000256" key="4">
    <source>
        <dbReference type="ARBA" id="ARBA00023136"/>
    </source>
</evidence>
<dbReference type="InterPro" id="IPR012944">
    <property type="entry name" value="SusD_RagB_dom"/>
</dbReference>
<evidence type="ECO:0000256" key="5">
    <source>
        <dbReference type="ARBA" id="ARBA00023237"/>
    </source>
</evidence>
<comment type="subcellular location">
    <subcellularLocation>
        <location evidence="1">Cell outer membrane</location>
    </subcellularLocation>
</comment>
<dbReference type="Pfam" id="PF14322">
    <property type="entry name" value="SusD-like_3"/>
    <property type="match status" value="1"/>
</dbReference>
<comment type="similarity">
    <text evidence="2">Belongs to the SusD family.</text>
</comment>
<dbReference type="RefSeq" id="WP_093920915.1">
    <property type="nucleotide sequence ID" value="NZ_FONW01000010.1"/>
</dbReference>
<dbReference type="AlphaFoldDB" id="A0A1I2K267"/>
<protein>
    <submittedName>
        <fullName evidence="8">Starch-binding associating with outer membrane</fullName>
    </submittedName>
</protein>
<dbReference type="EMBL" id="FONW01000010">
    <property type="protein sequence ID" value="SFF59171.1"/>
    <property type="molecule type" value="Genomic_DNA"/>
</dbReference>
<evidence type="ECO:0000259" key="7">
    <source>
        <dbReference type="Pfam" id="PF14322"/>
    </source>
</evidence>
<keyword evidence="9" id="KW-1185">Reference proteome</keyword>
<evidence type="ECO:0000256" key="1">
    <source>
        <dbReference type="ARBA" id="ARBA00004442"/>
    </source>
</evidence>
<dbReference type="PROSITE" id="PS51257">
    <property type="entry name" value="PROKAR_LIPOPROTEIN"/>
    <property type="match status" value="1"/>
</dbReference>
<dbReference type="SUPFAM" id="SSF48452">
    <property type="entry name" value="TPR-like"/>
    <property type="match status" value="1"/>
</dbReference>
<dbReference type="Gene3D" id="1.25.40.390">
    <property type="match status" value="1"/>
</dbReference>
<proteinExistence type="inferred from homology"/>
<organism evidence="8 9">
    <name type="scientific">Sunxiuqinia elliptica</name>
    <dbReference type="NCBI Taxonomy" id="655355"/>
    <lineage>
        <taxon>Bacteria</taxon>
        <taxon>Pseudomonadati</taxon>
        <taxon>Bacteroidota</taxon>
        <taxon>Bacteroidia</taxon>
        <taxon>Marinilabiliales</taxon>
        <taxon>Prolixibacteraceae</taxon>
        <taxon>Sunxiuqinia</taxon>
    </lineage>
</organism>
<evidence type="ECO:0000259" key="6">
    <source>
        <dbReference type="Pfam" id="PF07980"/>
    </source>
</evidence>
<name>A0A1I2K267_9BACT</name>
<dbReference type="STRING" id="655355.SAMN05216283_11045"/>
<evidence type="ECO:0000256" key="3">
    <source>
        <dbReference type="ARBA" id="ARBA00022729"/>
    </source>
</evidence>